<dbReference type="Proteomes" id="UP001059773">
    <property type="component" value="Chromosome"/>
</dbReference>
<evidence type="ECO:0000256" key="4">
    <source>
        <dbReference type="ARBA" id="ARBA00022840"/>
    </source>
</evidence>
<dbReference type="SMART" id="SM00382">
    <property type="entry name" value="AAA"/>
    <property type="match status" value="1"/>
</dbReference>
<dbReference type="InterPro" id="IPR003439">
    <property type="entry name" value="ABC_transporter-like_ATP-bd"/>
</dbReference>
<dbReference type="InterPro" id="IPR027417">
    <property type="entry name" value="P-loop_NTPase"/>
</dbReference>
<dbReference type="SUPFAM" id="SSF52540">
    <property type="entry name" value="P-loop containing nucleoside triphosphate hydrolases"/>
    <property type="match status" value="1"/>
</dbReference>
<gene>
    <name evidence="6" type="ORF">NP439_07135</name>
</gene>
<evidence type="ECO:0000313" key="6">
    <source>
        <dbReference type="EMBL" id="UUI04421.1"/>
    </source>
</evidence>
<dbReference type="InterPro" id="IPR003593">
    <property type="entry name" value="AAA+_ATPase"/>
</dbReference>
<dbReference type="PROSITE" id="PS50893">
    <property type="entry name" value="ABC_TRANSPORTER_2"/>
    <property type="match status" value="1"/>
</dbReference>
<evidence type="ECO:0000256" key="1">
    <source>
        <dbReference type="ARBA" id="ARBA00005417"/>
    </source>
</evidence>
<keyword evidence="3" id="KW-0547">Nucleotide-binding</keyword>
<organism evidence="6 7">
    <name type="scientific">Oceanobacillus jeddahense</name>
    <dbReference type="NCBI Taxonomy" id="1462527"/>
    <lineage>
        <taxon>Bacteria</taxon>
        <taxon>Bacillati</taxon>
        <taxon>Bacillota</taxon>
        <taxon>Bacilli</taxon>
        <taxon>Bacillales</taxon>
        <taxon>Bacillaceae</taxon>
        <taxon>Oceanobacillus</taxon>
    </lineage>
</organism>
<comment type="similarity">
    <text evidence="1">Belongs to the ABC transporter superfamily.</text>
</comment>
<reference evidence="6" key="1">
    <citation type="submission" date="2022-07" db="EMBL/GenBank/DDBJ databases">
        <title>FELIX.</title>
        <authorList>
            <person name="Wan K.H."/>
            <person name="Park S."/>
            <person name="Lawrence Q."/>
            <person name="Eichenberger J.P."/>
            <person name="Booth B.W."/>
            <person name="Piaggio A.J."/>
            <person name="Chandler J.C."/>
            <person name="Franklin A.B."/>
            <person name="Celniker S.E."/>
        </authorList>
    </citation>
    <scope>NUCLEOTIDE SEQUENCE</scope>
    <source>
        <strain evidence="6">QA-1986 374</strain>
    </source>
</reference>
<dbReference type="Pfam" id="PF00005">
    <property type="entry name" value="ABC_tran"/>
    <property type="match status" value="1"/>
</dbReference>
<dbReference type="EMBL" id="CP101914">
    <property type="protein sequence ID" value="UUI04421.1"/>
    <property type="molecule type" value="Genomic_DNA"/>
</dbReference>
<dbReference type="PANTHER" id="PTHR43335">
    <property type="entry name" value="ABC TRANSPORTER, ATP-BINDING PROTEIN"/>
    <property type="match status" value="1"/>
</dbReference>
<dbReference type="Gene3D" id="3.40.50.300">
    <property type="entry name" value="P-loop containing nucleotide triphosphate hydrolases"/>
    <property type="match status" value="1"/>
</dbReference>
<dbReference type="GO" id="GO:0005524">
    <property type="term" value="F:ATP binding"/>
    <property type="evidence" value="ECO:0007669"/>
    <property type="project" value="UniProtKB-KW"/>
</dbReference>
<proteinExistence type="inferred from homology"/>
<keyword evidence="4 6" id="KW-0067">ATP-binding</keyword>
<dbReference type="PANTHER" id="PTHR43335:SF8">
    <property type="entry name" value="ABC TRANSPORTER, ATP-BINDING PROTEIN"/>
    <property type="match status" value="1"/>
</dbReference>
<name>A0ABY5JZD8_9BACI</name>
<dbReference type="PROSITE" id="PS00211">
    <property type="entry name" value="ABC_TRANSPORTER_1"/>
    <property type="match status" value="1"/>
</dbReference>
<evidence type="ECO:0000256" key="2">
    <source>
        <dbReference type="ARBA" id="ARBA00022448"/>
    </source>
</evidence>
<evidence type="ECO:0000259" key="5">
    <source>
        <dbReference type="PROSITE" id="PS50893"/>
    </source>
</evidence>
<dbReference type="RefSeq" id="WP_256709330.1">
    <property type="nucleotide sequence ID" value="NZ_CP101914.1"/>
</dbReference>
<protein>
    <submittedName>
        <fullName evidence="6">ATP-binding cassette domain-containing protein</fullName>
    </submittedName>
</protein>
<keyword evidence="7" id="KW-1185">Reference proteome</keyword>
<keyword evidence="2" id="KW-0813">Transport</keyword>
<evidence type="ECO:0000256" key="3">
    <source>
        <dbReference type="ARBA" id="ARBA00022741"/>
    </source>
</evidence>
<accession>A0ABY5JZD8</accession>
<evidence type="ECO:0000313" key="7">
    <source>
        <dbReference type="Proteomes" id="UP001059773"/>
    </source>
</evidence>
<dbReference type="InterPro" id="IPR017871">
    <property type="entry name" value="ABC_transporter-like_CS"/>
</dbReference>
<feature type="domain" description="ABC transporter" evidence="5">
    <location>
        <begin position="7"/>
        <end position="234"/>
    </location>
</feature>
<sequence length="249" mass="27441">MSKAYVVKIENLTKTFAGKEVIKQCHMHVETGSIYGFLGANGAGKTTVFKMLSGLLIPTMGKTEVLGMDILTHRDTILAEIGTLIETPLFYEHLSATENLEIHLAYMGVNNGNVDAALSKVGLNNTGDHPVSKFSLGMKQRLAIARAIVHQPKLLILDEPINGLDPMGIREMRRLFLDLVKNHRMTILISSHILSEIEHIADTIGVIVNGHIIEEVSLPSIKKQFPDGLEDYFFDLMSGGKMNASFNET</sequence>